<keyword evidence="5" id="KW-0378">Hydrolase</keyword>
<organism evidence="8 9">
    <name type="scientific">Polyplosphaeria fusca</name>
    <dbReference type="NCBI Taxonomy" id="682080"/>
    <lineage>
        <taxon>Eukaryota</taxon>
        <taxon>Fungi</taxon>
        <taxon>Dikarya</taxon>
        <taxon>Ascomycota</taxon>
        <taxon>Pezizomycotina</taxon>
        <taxon>Dothideomycetes</taxon>
        <taxon>Pleosporomycetidae</taxon>
        <taxon>Pleosporales</taxon>
        <taxon>Tetraplosphaeriaceae</taxon>
        <taxon>Polyplosphaeria</taxon>
    </lineage>
</organism>
<keyword evidence="4 7" id="KW-0732">Signal</keyword>
<comment type="similarity">
    <text evidence="1">Belongs to the peptidase S10 family.</text>
</comment>
<accession>A0A9P4R160</accession>
<sequence length="594" mass="64899">MPSLLPVLGIFSSFASFCIANEHRLHNSGSQLGTIEYNEVSICETTPGVDSYSGYVHLPASVIPDLQGNTPFNISTFFWYFAARNNPEDAPLAIYLAGGPGDASTFAPLEENGPCYANKDGNSTTLNPWSFNNNVNMLYIDQPSHVGFSYDEIIDGTFSVLDGVIYNQSLPNNQTMISGRFPSQNPETTANTTTLAASALWHFSQVFLSEFKEYSGPKDTISIWGNSYGGYYTVGTFVYFQDQNEKIANGTLDCETYRTIHLDTLGITNGCIDVEISGASYVTLPFNNTYDVQIFNETVYEAGLEAFYGPGGCVELSRKCRALQILKDPGSIGNNEEVNAACGNATAFCFENVLNPYKMTGHSDFDMASPTNDPFPPRYPSSFLNQDWVKQALGIPDGLNHTQVSMSVANNFFGTGDFIVRTVDSLNSLLEHGVKVVMVYGDRDWKCSWTGAENVSLSASYKDAASFRDAGYEEIQTNASYVGGVVRQYEGFSFSRVFEAGHAVSYSQPETVYQIFNRAMFSNDVATGQKDTSEGTRFQTSGPGDAWGWKNAMPPMPETECSLWDAVSCSEAQLAALGNGTATVENWIVVDPAV</sequence>
<gene>
    <name evidence="8" type="ORF">EJ04DRAFT_523307</name>
</gene>
<evidence type="ECO:0000256" key="3">
    <source>
        <dbReference type="ARBA" id="ARBA00022670"/>
    </source>
</evidence>
<name>A0A9P4R160_9PLEO</name>
<evidence type="ECO:0000256" key="4">
    <source>
        <dbReference type="ARBA" id="ARBA00022729"/>
    </source>
</evidence>
<dbReference type="SUPFAM" id="SSF53474">
    <property type="entry name" value="alpha/beta-Hydrolases"/>
    <property type="match status" value="1"/>
</dbReference>
<feature type="signal peptide" evidence="7">
    <location>
        <begin position="1"/>
        <end position="20"/>
    </location>
</feature>
<dbReference type="EMBL" id="ML996142">
    <property type="protein sequence ID" value="KAF2734906.1"/>
    <property type="molecule type" value="Genomic_DNA"/>
</dbReference>
<dbReference type="PRINTS" id="PR00724">
    <property type="entry name" value="CRBOXYPTASEC"/>
</dbReference>
<evidence type="ECO:0000256" key="5">
    <source>
        <dbReference type="ARBA" id="ARBA00022801"/>
    </source>
</evidence>
<evidence type="ECO:0000313" key="8">
    <source>
        <dbReference type="EMBL" id="KAF2734906.1"/>
    </source>
</evidence>
<reference evidence="8" key="1">
    <citation type="journal article" date="2020" name="Stud. Mycol.">
        <title>101 Dothideomycetes genomes: a test case for predicting lifestyles and emergence of pathogens.</title>
        <authorList>
            <person name="Haridas S."/>
            <person name="Albert R."/>
            <person name="Binder M."/>
            <person name="Bloem J."/>
            <person name="Labutti K."/>
            <person name="Salamov A."/>
            <person name="Andreopoulos B."/>
            <person name="Baker S."/>
            <person name="Barry K."/>
            <person name="Bills G."/>
            <person name="Bluhm B."/>
            <person name="Cannon C."/>
            <person name="Castanera R."/>
            <person name="Culley D."/>
            <person name="Daum C."/>
            <person name="Ezra D."/>
            <person name="Gonzalez J."/>
            <person name="Henrissat B."/>
            <person name="Kuo A."/>
            <person name="Liang C."/>
            <person name="Lipzen A."/>
            <person name="Lutzoni F."/>
            <person name="Magnuson J."/>
            <person name="Mondo S."/>
            <person name="Nolan M."/>
            <person name="Ohm R."/>
            <person name="Pangilinan J."/>
            <person name="Park H.-J."/>
            <person name="Ramirez L."/>
            <person name="Alfaro M."/>
            <person name="Sun H."/>
            <person name="Tritt A."/>
            <person name="Yoshinaga Y."/>
            <person name="Zwiers L.-H."/>
            <person name="Turgeon B."/>
            <person name="Goodwin S."/>
            <person name="Spatafora J."/>
            <person name="Crous P."/>
            <person name="Grigoriev I."/>
        </authorList>
    </citation>
    <scope>NUCLEOTIDE SEQUENCE</scope>
    <source>
        <strain evidence="8">CBS 125425</strain>
    </source>
</reference>
<evidence type="ECO:0000256" key="6">
    <source>
        <dbReference type="ARBA" id="ARBA00023180"/>
    </source>
</evidence>
<feature type="chain" id="PRO_5040441585" evidence="7">
    <location>
        <begin position="21"/>
        <end position="594"/>
    </location>
</feature>
<evidence type="ECO:0000256" key="1">
    <source>
        <dbReference type="ARBA" id="ARBA00009431"/>
    </source>
</evidence>
<dbReference type="InterPro" id="IPR029058">
    <property type="entry name" value="AB_hydrolase_fold"/>
</dbReference>
<protein>
    <submittedName>
        <fullName evidence="8">Alpha/beta-hydrolase</fullName>
    </submittedName>
</protein>
<dbReference type="GO" id="GO:0006508">
    <property type="term" value="P:proteolysis"/>
    <property type="evidence" value="ECO:0007669"/>
    <property type="project" value="UniProtKB-KW"/>
</dbReference>
<dbReference type="PANTHER" id="PTHR11802:SF189">
    <property type="entry name" value="CARBOXYPEPTIDASE"/>
    <property type="match status" value="1"/>
</dbReference>
<dbReference type="Pfam" id="PF00450">
    <property type="entry name" value="Peptidase_S10"/>
    <property type="match status" value="1"/>
</dbReference>
<proteinExistence type="inferred from homology"/>
<comment type="caution">
    <text evidence="8">The sequence shown here is derived from an EMBL/GenBank/DDBJ whole genome shotgun (WGS) entry which is preliminary data.</text>
</comment>
<dbReference type="GO" id="GO:0000324">
    <property type="term" value="C:fungal-type vacuole"/>
    <property type="evidence" value="ECO:0007669"/>
    <property type="project" value="TreeGrafter"/>
</dbReference>
<dbReference type="InterPro" id="IPR001563">
    <property type="entry name" value="Peptidase_S10"/>
</dbReference>
<dbReference type="GO" id="GO:0004185">
    <property type="term" value="F:serine-type carboxypeptidase activity"/>
    <property type="evidence" value="ECO:0007669"/>
    <property type="project" value="InterPro"/>
</dbReference>
<dbReference type="Gene3D" id="3.40.50.1820">
    <property type="entry name" value="alpha/beta hydrolase"/>
    <property type="match status" value="1"/>
</dbReference>
<keyword evidence="2" id="KW-0121">Carboxypeptidase</keyword>
<evidence type="ECO:0000313" key="9">
    <source>
        <dbReference type="Proteomes" id="UP000799444"/>
    </source>
</evidence>
<dbReference type="AlphaFoldDB" id="A0A9P4R160"/>
<dbReference type="Proteomes" id="UP000799444">
    <property type="component" value="Unassembled WGS sequence"/>
</dbReference>
<keyword evidence="3" id="KW-0645">Protease</keyword>
<keyword evidence="6" id="KW-0325">Glycoprotein</keyword>
<keyword evidence="9" id="KW-1185">Reference proteome</keyword>
<dbReference type="PANTHER" id="PTHR11802">
    <property type="entry name" value="SERINE PROTEASE FAMILY S10 SERINE CARBOXYPEPTIDASE"/>
    <property type="match status" value="1"/>
</dbReference>
<dbReference type="OrthoDB" id="443318at2759"/>
<evidence type="ECO:0000256" key="2">
    <source>
        <dbReference type="ARBA" id="ARBA00022645"/>
    </source>
</evidence>
<evidence type="ECO:0000256" key="7">
    <source>
        <dbReference type="SAM" id="SignalP"/>
    </source>
</evidence>